<dbReference type="PANTHER" id="PTHR11188">
    <property type="entry name" value="ARRESTIN DOMAIN CONTAINING PROTEIN"/>
    <property type="match status" value="1"/>
</dbReference>
<keyword evidence="4" id="KW-1185">Reference proteome</keyword>
<dbReference type="InterPro" id="IPR014752">
    <property type="entry name" value="Arrestin-like_C"/>
</dbReference>
<dbReference type="STRING" id="2018661.A0A2A2KHR6"/>
<dbReference type="AlphaFoldDB" id="A0A2A2KHR6"/>
<evidence type="ECO:0000259" key="2">
    <source>
        <dbReference type="Pfam" id="PF00339"/>
    </source>
</evidence>
<protein>
    <recommendedName>
        <fullName evidence="2">Arrestin-like N-terminal domain-containing protein</fullName>
    </recommendedName>
</protein>
<dbReference type="GO" id="GO:0005737">
    <property type="term" value="C:cytoplasm"/>
    <property type="evidence" value="ECO:0007669"/>
    <property type="project" value="TreeGrafter"/>
</dbReference>
<sequence length="212" mass="23519">MRPRDEGVAETGWRNRDSDLMYESRHTFMDELIDLTTVVADHCTEEFEVYEGRHAVDFEGTIPLDILSSVEVENYGAIRYMCTAVMPIPEDGDTEVIAEKPFKVFAMLNLDAPYMREPTQATEDEEVIGCCGRANGSIEATMKVAEGTCKAQPGTGVQTKEIEFEIPNGLPPTSVHANRLITISYFFKVDFEQFDVVVPVIIGTSKTPGPIG</sequence>
<feature type="domain" description="Arrestin-like N-terminal" evidence="2">
    <location>
        <begin position="7"/>
        <end position="110"/>
    </location>
</feature>
<dbReference type="InterPro" id="IPR050357">
    <property type="entry name" value="Arrestin_domain-protein"/>
</dbReference>
<proteinExistence type="inferred from homology"/>
<dbReference type="PANTHER" id="PTHR11188:SF159">
    <property type="entry name" value="ARRESTIN C-TERMINAL-LIKE DOMAIN-CONTAINING PROTEIN"/>
    <property type="match status" value="1"/>
</dbReference>
<accession>A0A2A2KHR6</accession>
<organism evidence="3 4">
    <name type="scientific">Diploscapter pachys</name>
    <dbReference type="NCBI Taxonomy" id="2018661"/>
    <lineage>
        <taxon>Eukaryota</taxon>
        <taxon>Metazoa</taxon>
        <taxon>Ecdysozoa</taxon>
        <taxon>Nematoda</taxon>
        <taxon>Chromadorea</taxon>
        <taxon>Rhabditida</taxon>
        <taxon>Rhabditina</taxon>
        <taxon>Rhabditomorpha</taxon>
        <taxon>Rhabditoidea</taxon>
        <taxon>Rhabditidae</taxon>
        <taxon>Diploscapter</taxon>
    </lineage>
</organism>
<dbReference type="Pfam" id="PF00339">
    <property type="entry name" value="Arrestin_N"/>
    <property type="match status" value="1"/>
</dbReference>
<evidence type="ECO:0000313" key="4">
    <source>
        <dbReference type="Proteomes" id="UP000218231"/>
    </source>
</evidence>
<name>A0A2A2KHR6_9BILA</name>
<gene>
    <name evidence="3" type="ORF">WR25_19156</name>
</gene>
<dbReference type="EMBL" id="LIAE01008608">
    <property type="protein sequence ID" value="PAV73392.1"/>
    <property type="molecule type" value="Genomic_DNA"/>
</dbReference>
<evidence type="ECO:0000313" key="3">
    <source>
        <dbReference type="EMBL" id="PAV73392.1"/>
    </source>
</evidence>
<evidence type="ECO:0000256" key="1">
    <source>
        <dbReference type="ARBA" id="ARBA00005298"/>
    </source>
</evidence>
<dbReference type="OrthoDB" id="2333384at2759"/>
<dbReference type="Proteomes" id="UP000218231">
    <property type="component" value="Unassembled WGS sequence"/>
</dbReference>
<comment type="caution">
    <text evidence="3">The sequence shown here is derived from an EMBL/GenBank/DDBJ whole genome shotgun (WGS) entry which is preliminary data.</text>
</comment>
<reference evidence="3 4" key="1">
    <citation type="journal article" date="2017" name="Curr. Biol.">
        <title>Genome architecture and evolution of a unichromosomal asexual nematode.</title>
        <authorList>
            <person name="Fradin H."/>
            <person name="Zegar C."/>
            <person name="Gutwein M."/>
            <person name="Lucas J."/>
            <person name="Kovtun M."/>
            <person name="Corcoran D."/>
            <person name="Baugh L.R."/>
            <person name="Kiontke K."/>
            <person name="Gunsalus K."/>
            <person name="Fitch D.H."/>
            <person name="Piano F."/>
        </authorList>
    </citation>
    <scope>NUCLEOTIDE SEQUENCE [LARGE SCALE GENOMIC DNA]</scope>
    <source>
        <strain evidence="3">PF1309</strain>
    </source>
</reference>
<dbReference type="Gene3D" id="2.60.40.640">
    <property type="match status" value="2"/>
</dbReference>
<dbReference type="GO" id="GO:0015031">
    <property type="term" value="P:protein transport"/>
    <property type="evidence" value="ECO:0007669"/>
    <property type="project" value="TreeGrafter"/>
</dbReference>
<comment type="similarity">
    <text evidence="1">Belongs to the arrestin family.</text>
</comment>
<dbReference type="InterPro" id="IPR011021">
    <property type="entry name" value="Arrestin-like_N"/>
</dbReference>